<dbReference type="SMART" id="SM00756">
    <property type="entry name" value="VKc"/>
    <property type="match status" value="1"/>
</dbReference>
<keyword evidence="8" id="KW-1015">Disulfide bond</keyword>
<evidence type="ECO:0000256" key="4">
    <source>
        <dbReference type="ARBA" id="ARBA00022719"/>
    </source>
</evidence>
<keyword evidence="4" id="KW-0874">Quinone</keyword>
<dbReference type="AlphaFoldDB" id="A0A0G0XZY1"/>
<reference evidence="12 13" key="1">
    <citation type="journal article" date="2015" name="Nature">
        <title>rRNA introns, odd ribosomes, and small enigmatic genomes across a large radiation of phyla.</title>
        <authorList>
            <person name="Brown C.T."/>
            <person name="Hug L.A."/>
            <person name="Thomas B.C."/>
            <person name="Sharon I."/>
            <person name="Castelle C.J."/>
            <person name="Singh A."/>
            <person name="Wilkins M.J."/>
            <person name="Williams K.H."/>
            <person name="Banfield J.F."/>
        </authorList>
    </citation>
    <scope>NUCLEOTIDE SEQUENCE [LARGE SCALE GENOMIC DNA]</scope>
</reference>
<feature type="transmembrane region" description="Helical" evidence="10">
    <location>
        <begin position="57"/>
        <end position="78"/>
    </location>
</feature>
<dbReference type="Gene3D" id="1.20.1440.130">
    <property type="entry name" value="VKOR domain"/>
    <property type="match status" value="1"/>
</dbReference>
<evidence type="ECO:0000256" key="5">
    <source>
        <dbReference type="ARBA" id="ARBA00022989"/>
    </source>
</evidence>
<dbReference type="EMBL" id="LCBB01000012">
    <property type="protein sequence ID" value="KKS02691.1"/>
    <property type="molecule type" value="Genomic_DNA"/>
</dbReference>
<dbReference type="PATRIC" id="fig|1619123.3.peg.707"/>
<feature type="transmembrane region" description="Helical" evidence="10">
    <location>
        <begin position="83"/>
        <end position="100"/>
    </location>
</feature>
<evidence type="ECO:0000256" key="3">
    <source>
        <dbReference type="ARBA" id="ARBA00022692"/>
    </source>
</evidence>
<evidence type="ECO:0000256" key="8">
    <source>
        <dbReference type="ARBA" id="ARBA00023157"/>
    </source>
</evidence>
<evidence type="ECO:0000256" key="7">
    <source>
        <dbReference type="ARBA" id="ARBA00023136"/>
    </source>
</evidence>
<evidence type="ECO:0000256" key="2">
    <source>
        <dbReference type="ARBA" id="ARBA00006214"/>
    </source>
</evidence>
<dbReference type="GO" id="GO:0048038">
    <property type="term" value="F:quinone binding"/>
    <property type="evidence" value="ECO:0007669"/>
    <property type="project" value="UniProtKB-KW"/>
</dbReference>
<feature type="domain" description="Vitamin K epoxide reductase" evidence="11">
    <location>
        <begin position="3"/>
        <end position="131"/>
    </location>
</feature>
<dbReference type="Proteomes" id="UP000033947">
    <property type="component" value="Unassembled WGS sequence"/>
</dbReference>
<dbReference type="GO" id="GO:0016491">
    <property type="term" value="F:oxidoreductase activity"/>
    <property type="evidence" value="ECO:0007669"/>
    <property type="project" value="UniProtKB-KW"/>
</dbReference>
<keyword evidence="7 10" id="KW-0472">Membrane</keyword>
<dbReference type="Pfam" id="PF07884">
    <property type="entry name" value="VKOR"/>
    <property type="match status" value="1"/>
</dbReference>
<feature type="transmembrane region" description="Helical" evidence="10">
    <location>
        <begin position="106"/>
        <end position="131"/>
    </location>
</feature>
<comment type="similarity">
    <text evidence="2">Belongs to the VKOR family.</text>
</comment>
<keyword evidence="5 10" id="KW-1133">Transmembrane helix</keyword>
<organism evidence="12 13">
    <name type="scientific">candidate division WWE3 bacterium GW2011_GWC2_41_23</name>
    <dbReference type="NCBI Taxonomy" id="1619123"/>
    <lineage>
        <taxon>Bacteria</taxon>
        <taxon>Katanobacteria</taxon>
    </lineage>
</organism>
<comment type="subcellular location">
    <subcellularLocation>
        <location evidence="1">Membrane</location>
        <topology evidence="1">Multi-pass membrane protein</topology>
    </subcellularLocation>
</comment>
<dbReference type="InterPro" id="IPR038354">
    <property type="entry name" value="VKOR_sf"/>
</dbReference>
<feature type="transmembrane region" description="Helical" evidence="10">
    <location>
        <begin position="7"/>
        <end position="26"/>
    </location>
</feature>
<dbReference type="GO" id="GO:0016020">
    <property type="term" value="C:membrane"/>
    <property type="evidence" value="ECO:0007669"/>
    <property type="project" value="UniProtKB-SubCell"/>
</dbReference>
<accession>A0A0G0XZY1</accession>
<sequence>MTTSKYLFTAKILAAIGIGLALYLYVSFITQPVYSLCTISDTINCDAVISGEVSRTLGIPTSLYGLIGYIVILVAAFLGRKKLMLGVAIFGTLFCLRITFIEIFQIGVICPVCLLCQVDMLALLTVSYFALKKKNAAIQTSEIESV</sequence>
<gene>
    <name evidence="12" type="ORF">UU55_C0012G0014</name>
</gene>
<dbReference type="InterPro" id="IPR012932">
    <property type="entry name" value="VKOR"/>
</dbReference>
<keyword evidence="3 10" id="KW-0812">Transmembrane</keyword>
<keyword evidence="6" id="KW-0560">Oxidoreductase</keyword>
<evidence type="ECO:0000256" key="6">
    <source>
        <dbReference type="ARBA" id="ARBA00023002"/>
    </source>
</evidence>
<proteinExistence type="inferred from homology"/>
<evidence type="ECO:0000313" key="13">
    <source>
        <dbReference type="Proteomes" id="UP000033947"/>
    </source>
</evidence>
<name>A0A0G0XZY1_UNCKA</name>
<evidence type="ECO:0000313" key="12">
    <source>
        <dbReference type="EMBL" id="KKS02691.1"/>
    </source>
</evidence>
<evidence type="ECO:0000256" key="1">
    <source>
        <dbReference type="ARBA" id="ARBA00004141"/>
    </source>
</evidence>
<evidence type="ECO:0000256" key="9">
    <source>
        <dbReference type="ARBA" id="ARBA00023284"/>
    </source>
</evidence>
<comment type="caution">
    <text evidence="12">The sequence shown here is derived from an EMBL/GenBank/DDBJ whole genome shotgun (WGS) entry which is preliminary data.</text>
</comment>
<keyword evidence="9" id="KW-0676">Redox-active center</keyword>
<protein>
    <submittedName>
        <fullName evidence="12">Vitamin K epoxide reductase</fullName>
    </submittedName>
</protein>
<dbReference type="CDD" id="cd10546">
    <property type="entry name" value="VKOR"/>
    <property type="match status" value="1"/>
</dbReference>
<evidence type="ECO:0000256" key="10">
    <source>
        <dbReference type="SAM" id="Phobius"/>
    </source>
</evidence>
<evidence type="ECO:0000259" key="11">
    <source>
        <dbReference type="SMART" id="SM00756"/>
    </source>
</evidence>